<evidence type="ECO:0008006" key="2">
    <source>
        <dbReference type="Google" id="ProtNLM"/>
    </source>
</evidence>
<gene>
    <name evidence="1" type="ORF">CARN6_1339</name>
</gene>
<evidence type="ECO:0000313" key="1">
    <source>
        <dbReference type="EMBL" id="CBI07927.1"/>
    </source>
</evidence>
<proteinExistence type="predicted"/>
<dbReference type="AlphaFoldDB" id="E6QL07"/>
<name>E6QL07_9ZZZZ</name>
<comment type="caution">
    <text evidence="1">The sequence shown here is derived from an EMBL/GenBank/DDBJ whole genome shotgun (WGS) entry which is preliminary data.</text>
</comment>
<reference evidence="1" key="1">
    <citation type="submission" date="2009-10" db="EMBL/GenBank/DDBJ databases">
        <title>Diversity of trophic interactions inside an arsenic-rich microbial ecosystem.</title>
        <authorList>
            <person name="Bertin P.N."/>
            <person name="Heinrich-Salmeron A."/>
            <person name="Pelletier E."/>
            <person name="Goulhen-Chollet F."/>
            <person name="Arsene-Ploetze F."/>
            <person name="Gallien S."/>
            <person name="Calteau A."/>
            <person name="Vallenet D."/>
            <person name="Casiot C."/>
            <person name="Chane-Woon-Ming B."/>
            <person name="Giloteaux L."/>
            <person name="Barakat M."/>
            <person name="Bonnefoy V."/>
            <person name="Bruneel O."/>
            <person name="Chandler M."/>
            <person name="Cleiss J."/>
            <person name="Duran R."/>
            <person name="Elbaz-Poulichet F."/>
            <person name="Fonknechten N."/>
            <person name="Lauga B."/>
            <person name="Mornico D."/>
            <person name="Ortet P."/>
            <person name="Schaeffer C."/>
            <person name="Siguier P."/>
            <person name="Alexander Thil Smith A."/>
            <person name="Van Dorsselaer A."/>
            <person name="Weissenbach J."/>
            <person name="Medigue C."/>
            <person name="Le Paslier D."/>
        </authorList>
    </citation>
    <scope>NUCLEOTIDE SEQUENCE</scope>
</reference>
<organism evidence="1">
    <name type="scientific">mine drainage metagenome</name>
    <dbReference type="NCBI Taxonomy" id="410659"/>
    <lineage>
        <taxon>unclassified sequences</taxon>
        <taxon>metagenomes</taxon>
        <taxon>ecological metagenomes</taxon>
    </lineage>
</organism>
<dbReference type="EMBL" id="CABQ01000163">
    <property type="protein sequence ID" value="CBI07927.1"/>
    <property type="molecule type" value="Genomic_DNA"/>
</dbReference>
<sequence length="152" mass="17268">MTHREQLEDRIKARLAEATYPDLDQMMAGYAAAAVQLAEQLFHQTLDYLPQSLDAFEAVLSELAEHNDLDYEHEVRLWGGYLGELIRLRYSGAWEMVAYPGGSAMMPAVDVRGSHIFPLMKVYRRLTAGEHESISAFYHLLSERLGKPARVN</sequence>
<accession>E6QL07</accession>
<protein>
    <recommendedName>
        <fullName evidence="2">DUF3806 domain-containing protein</fullName>
    </recommendedName>
</protein>